<keyword evidence="2" id="KW-1133">Transmembrane helix</keyword>
<comment type="caution">
    <text evidence="4">The sequence shown here is derived from an EMBL/GenBank/DDBJ whole genome shotgun (WGS) entry which is preliminary data.</text>
</comment>
<reference evidence="4" key="1">
    <citation type="submission" date="2020-08" db="EMBL/GenBank/DDBJ databases">
        <title>Genome public.</title>
        <authorList>
            <person name="Liu C."/>
            <person name="Sun Q."/>
        </authorList>
    </citation>
    <scope>NUCLEOTIDE SEQUENCE</scope>
    <source>
        <strain evidence="4">NSJ-15</strain>
    </source>
</reference>
<evidence type="ECO:0008006" key="6">
    <source>
        <dbReference type="Google" id="ProtNLM"/>
    </source>
</evidence>
<evidence type="ECO:0000256" key="2">
    <source>
        <dbReference type="SAM" id="Phobius"/>
    </source>
</evidence>
<evidence type="ECO:0000313" key="4">
    <source>
        <dbReference type="EMBL" id="MBC8611027.1"/>
    </source>
</evidence>
<feature type="region of interest" description="Disordered" evidence="1">
    <location>
        <begin position="654"/>
        <end position="680"/>
    </location>
</feature>
<feature type="compositionally biased region" description="Polar residues" evidence="1">
    <location>
        <begin position="671"/>
        <end position="680"/>
    </location>
</feature>
<proteinExistence type="predicted"/>
<keyword evidence="2" id="KW-0472">Membrane</keyword>
<keyword evidence="5" id="KW-1185">Reference proteome</keyword>
<keyword evidence="3" id="KW-0732">Signal</keyword>
<gene>
    <name evidence="4" type="ORF">H8702_07810</name>
</gene>
<accession>A0A8J6PFT2</accession>
<organism evidence="4 5">
    <name type="scientific">Massiliimalia timonensis</name>
    <dbReference type="NCBI Taxonomy" id="1987501"/>
    <lineage>
        <taxon>Bacteria</taxon>
        <taxon>Bacillati</taxon>
        <taxon>Bacillota</taxon>
        <taxon>Clostridia</taxon>
        <taxon>Eubacteriales</taxon>
        <taxon>Oscillospiraceae</taxon>
        <taxon>Massiliimalia</taxon>
    </lineage>
</organism>
<name>A0A8J6PFT2_9FIRM</name>
<evidence type="ECO:0000313" key="5">
    <source>
        <dbReference type="Proteomes" id="UP000632659"/>
    </source>
</evidence>
<protein>
    <recommendedName>
        <fullName evidence="6">Gram-positive cocci surface proteins LPxTG domain-containing protein</fullName>
    </recommendedName>
</protein>
<dbReference type="OrthoDB" id="1979716at2"/>
<evidence type="ECO:0000256" key="1">
    <source>
        <dbReference type="SAM" id="MobiDB-lite"/>
    </source>
</evidence>
<sequence length="712" mass="75549">MKTKRTFLSTLLTACMMFLLMPMTVFAADDAAFEVITTEGETTQYTNVQDARNAMQDGYTLKLLKDYVSTPEYNWGISIDKRDITVDLNGYSITSNKTDSYALKLDQKYGGARNNTVTIKNSGSKQSVLASSGYQITTASGDSRYNQIIKLEGDIAFKNITEDAEPLGIKLGTGAKLLDTESARKLVPNGGFSAKEADGNNYIYGSYANAASSSVDGIITLLNNYTGNEKIYSGSENAVLDLDGHTYTYTGDDTAIDVNYPNVTFTIKNGKIVTSEAADGAHLIGAPNSGNMNNRALVLEKVELTVPGADKYGIVTNGTEAGNKVTLKNSTLNVENGYGIYFPSDGEVTVDNSVINAKYTGVQVCSGSLTVTGETAITATGQPQEKTDGDGPIADGAAVSIVNRDGYKGLGTVTIENGVFNSAADVEAVKAYSFNNTNKTEEEWAEAGNVVEVTGGSFSSNIAENIVNSDMQATVTSGNETRVVIGKMAVENAVKALGAGDKITFTKAADDAVITIPEGVEITNGTGKDMTINGDTVEAGETSTMHVWDTEYTIDKEATCTEDGSKSIHCTTPGCTEKKDVQIIPAAHKLEAVAVQDATCEAEGIKAHQHCSVCGKDFIDGEEKTADELKIAKLAHTYADGKCTVCGALDPEYIPSKPSQPEEDPTDSKPETTIPQTGDGSNMTLWAVMLLVSMGGVVGTVICSRKKKYNNK</sequence>
<dbReference type="EMBL" id="JACRTL010000003">
    <property type="protein sequence ID" value="MBC8611027.1"/>
    <property type="molecule type" value="Genomic_DNA"/>
</dbReference>
<feature type="transmembrane region" description="Helical" evidence="2">
    <location>
        <begin position="683"/>
        <end position="703"/>
    </location>
</feature>
<dbReference type="Proteomes" id="UP000632659">
    <property type="component" value="Unassembled WGS sequence"/>
</dbReference>
<evidence type="ECO:0000256" key="3">
    <source>
        <dbReference type="SAM" id="SignalP"/>
    </source>
</evidence>
<keyword evidence="2" id="KW-0812">Transmembrane</keyword>
<dbReference type="AlphaFoldDB" id="A0A8J6PFT2"/>
<feature type="chain" id="PRO_5035154186" description="Gram-positive cocci surface proteins LPxTG domain-containing protein" evidence="3">
    <location>
        <begin position="28"/>
        <end position="712"/>
    </location>
</feature>
<dbReference type="RefSeq" id="WP_093989027.1">
    <property type="nucleotide sequence ID" value="NZ_FYDD01000004.1"/>
</dbReference>
<feature type="signal peptide" evidence="3">
    <location>
        <begin position="1"/>
        <end position="27"/>
    </location>
</feature>